<gene>
    <name evidence="1" type="ORF">RchiOBHm_Chr5g0079981</name>
</gene>
<reference evidence="1 2" key="1">
    <citation type="journal article" date="2018" name="Nat. Genet.">
        <title>The Rosa genome provides new insights in the design of modern roses.</title>
        <authorList>
            <person name="Bendahmane M."/>
        </authorList>
    </citation>
    <scope>NUCLEOTIDE SEQUENCE [LARGE SCALE GENOMIC DNA]</scope>
    <source>
        <strain evidence="2">cv. Old Blush</strain>
    </source>
</reference>
<name>A0A2P6QMM2_ROSCH</name>
<protein>
    <submittedName>
        <fullName evidence="1">Uncharacterized protein</fullName>
    </submittedName>
</protein>
<dbReference type="Gramene" id="PRQ35432">
    <property type="protein sequence ID" value="PRQ35432"/>
    <property type="gene ID" value="RchiOBHm_Chr5g0079981"/>
</dbReference>
<dbReference type="EMBL" id="PDCK01000043">
    <property type="protein sequence ID" value="PRQ35432.1"/>
    <property type="molecule type" value="Genomic_DNA"/>
</dbReference>
<comment type="caution">
    <text evidence="1">The sequence shown here is derived from an EMBL/GenBank/DDBJ whole genome shotgun (WGS) entry which is preliminary data.</text>
</comment>
<evidence type="ECO:0000313" key="1">
    <source>
        <dbReference type="EMBL" id="PRQ35432.1"/>
    </source>
</evidence>
<evidence type="ECO:0000313" key="2">
    <source>
        <dbReference type="Proteomes" id="UP000238479"/>
    </source>
</evidence>
<dbReference type="Proteomes" id="UP000238479">
    <property type="component" value="Chromosome 5"/>
</dbReference>
<proteinExistence type="predicted"/>
<keyword evidence="2" id="KW-1185">Reference proteome</keyword>
<organism evidence="1 2">
    <name type="scientific">Rosa chinensis</name>
    <name type="common">China rose</name>
    <dbReference type="NCBI Taxonomy" id="74649"/>
    <lineage>
        <taxon>Eukaryota</taxon>
        <taxon>Viridiplantae</taxon>
        <taxon>Streptophyta</taxon>
        <taxon>Embryophyta</taxon>
        <taxon>Tracheophyta</taxon>
        <taxon>Spermatophyta</taxon>
        <taxon>Magnoliopsida</taxon>
        <taxon>eudicotyledons</taxon>
        <taxon>Gunneridae</taxon>
        <taxon>Pentapetalae</taxon>
        <taxon>rosids</taxon>
        <taxon>fabids</taxon>
        <taxon>Rosales</taxon>
        <taxon>Rosaceae</taxon>
        <taxon>Rosoideae</taxon>
        <taxon>Rosoideae incertae sedis</taxon>
        <taxon>Rosa</taxon>
    </lineage>
</organism>
<sequence length="101" mass="11124">MAAAPSPTSGYPNTTYVLYASISSLMPIFKAHNLLGYVDCSITPPEKFLQNDAGEPTTAISSSYETWMAHEAKFKPPETSETWLESLLPPPPLLLLRPRLD</sequence>
<accession>A0A2P6QMM2</accession>
<dbReference type="AlphaFoldDB" id="A0A2P6QMM2"/>